<dbReference type="PROSITE" id="PS52035">
    <property type="entry name" value="PEPTIDASE_M14"/>
    <property type="match status" value="1"/>
</dbReference>
<dbReference type="GO" id="GO:0006518">
    <property type="term" value="P:peptide metabolic process"/>
    <property type="evidence" value="ECO:0007669"/>
    <property type="project" value="TreeGrafter"/>
</dbReference>
<dbReference type="AlphaFoldDB" id="A0A7C0VD85"/>
<dbReference type="SMART" id="SM00631">
    <property type="entry name" value="Zn_pept"/>
    <property type="match status" value="1"/>
</dbReference>
<dbReference type="InterPro" id="IPR008979">
    <property type="entry name" value="Galactose-bd-like_sf"/>
</dbReference>
<dbReference type="SUPFAM" id="SSF49464">
    <property type="entry name" value="Carboxypeptidase regulatory domain-like"/>
    <property type="match status" value="2"/>
</dbReference>
<keyword evidence="2" id="KW-0645">Protease</keyword>
<dbReference type="PROSITE" id="PS00132">
    <property type="entry name" value="CARBOXYPEPT_ZN_1"/>
    <property type="match status" value="1"/>
</dbReference>
<sequence>MIKLFALLLLFSYNIEKQRVKIYIQEHKQVYQITDMGISIEHLKKDYAESHLSDEEIQRLKDAGFQVEILPEETYPKADYHDYTGMVAKLDSIVNAYPSITKKFSIGTTQQGRDIWVLKISDNVNTDEDEPEVRFIGIIHGNEPVGCELVLFLADTLTKQYGSDPYLTSLVNNREIFLIPMYNADGRENSSRYLADGEDPNRDFPVPDGSPHGYVPGISQETQELMDWLDTMNIVLSITYHGGARIVNYQWDYTDEIPPYYELIRRISIGYAIRNDSMFLDPDPSYADSGTIRGYEWYQVLGSLQDWAYHQTGCIDLTIELNSTKWPSSSKLPEIWRQNRDAMLWFIEQSGYGVWGHVTDANTGNPVPCTYYVLPETTKVFKNDSIVGDFHRPLLTGDYTFVFIADGYNTRTIPGVHVRYDSTTYLDVQMYPLVAVNISGTVTDSAGLPIDSARVEIIGIAATYTDQNGGYNIGANAGQLYFVVSKTGYATLYDTIVVQRDTTIDFVLRTLNQYDFPTTDTVDIPDNDPNGIYDSLFVDGHLNIEDIEVYVNITHTYISDLIVRLISPSGTGVYLHNETGGSNENIIGWYDSELPVDGPGTLADFQGEDAYGWWRLFVSDNASWDTGTLNGWTLRIYTPDNYTGFSKPDMIGGIDLDRAVSPNVALLLVPEKGHYNVKVVDVAGRSMKILNNALLSTGEHTVNLDNIRVPGVYYLVVEGCARMFKKRFVVVR</sequence>
<dbReference type="GO" id="GO:0016485">
    <property type="term" value="P:protein processing"/>
    <property type="evidence" value="ECO:0007669"/>
    <property type="project" value="TreeGrafter"/>
</dbReference>
<dbReference type="Gene3D" id="3.40.630.10">
    <property type="entry name" value="Zn peptidases"/>
    <property type="match status" value="1"/>
</dbReference>
<accession>A0A7C0VD85</accession>
<evidence type="ECO:0000256" key="2">
    <source>
        <dbReference type="ARBA" id="ARBA00022670"/>
    </source>
</evidence>
<dbReference type="InterPro" id="IPR057246">
    <property type="entry name" value="CARBOXYPEPT_ZN_1"/>
</dbReference>
<dbReference type="GO" id="GO:0005615">
    <property type="term" value="C:extracellular space"/>
    <property type="evidence" value="ECO:0007669"/>
    <property type="project" value="TreeGrafter"/>
</dbReference>
<evidence type="ECO:0000256" key="1">
    <source>
        <dbReference type="ARBA" id="ARBA00005988"/>
    </source>
</evidence>
<evidence type="ECO:0000256" key="3">
    <source>
        <dbReference type="ARBA" id="ARBA00022801"/>
    </source>
</evidence>
<dbReference type="PANTHER" id="PTHR11532:SF57">
    <property type="entry name" value="CARBOXYPEPTIDASE D, B"/>
    <property type="match status" value="1"/>
</dbReference>
<evidence type="ECO:0000259" key="6">
    <source>
        <dbReference type="PROSITE" id="PS51829"/>
    </source>
</evidence>
<feature type="active site" description="Proton donor/acceptor" evidence="5">
    <location>
        <position position="320"/>
    </location>
</feature>
<dbReference type="Proteomes" id="UP000885847">
    <property type="component" value="Unassembled WGS sequence"/>
</dbReference>
<feature type="domain" description="P/Homo B" evidence="6">
    <location>
        <begin position="510"/>
        <end position="642"/>
    </location>
</feature>
<comment type="caution">
    <text evidence="8">The sequence shown here is derived from an EMBL/GenBank/DDBJ whole genome shotgun (WGS) entry which is preliminary data.</text>
</comment>
<dbReference type="PANTHER" id="PTHR11532">
    <property type="entry name" value="PROTEASE M14 CARBOXYPEPTIDASE"/>
    <property type="match status" value="1"/>
</dbReference>
<proteinExistence type="inferred from homology"/>
<protein>
    <submittedName>
        <fullName evidence="8">Uncharacterized protein</fullName>
    </submittedName>
</protein>
<dbReference type="SUPFAM" id="SSF49785">
    <property type="entry name" value="Galactose-binding domain-like"/>
    <property type="match status" value="1"/>
</dbReference>
<dbReference type="Pfam" id="PF13620">
    <property type="entry name" value="CarboxypepD_reg"/>
    <property type="match status" value="1"/>
</dbReference>
<organism evidence="8">
    <name type="scientific">candidate division WOR-3 bacterium</name>
    <dbReference type="NCBI Taxonomy" id="2052148"/>
    <lineage>
        <taxon>Bacteria</taxon>
        <taxon>Bacteria division WOR-3</taxon>
    </lineage>
</organism>
<gene>
    <name evidence="8" type="ORF">ENF18_07490</name>
</gene>
<dbReference type="InterPro" id="IPR008969">
    <property type="entry name" value="CarboxyPept-like_regulatory"/>
</dbReference>
<dbReference type="PROSITE" id="PS51829">
    <property type="entry name" value="P_HOMO_B"/>
    <property type="match status" value="1"/>
</dbReference>
<dbReference type="PRINTS" id="PR00765">
    <property type="entry name" value="CRBOXYPTASEA"/>
</dbReference>
<dbReference type="GO" id="GO:0004252">
    <property type="term" value="F:serine-type endopeptidase activity"/>
    <property type="evidence" value="ECO:0007669"/>
    <property type="project" value="InterPro"/>
</dbReference>
<evidence type="ECO:0000256" key="4">
    <source>
        <dbReference type="ARBA" id="ARBA00023180"/>
    </source>
</evidence>
<dbReference type="Gene3D" id="2.60.120.260">
    <property type="entry name" value="Galactose-binding domain-like"/>
    <property type="match status" value="1"/>
</dbReference>
<dbReference type="InterPro" id="IPR000834">
    <property type="entry name" value="Peptidase_M14"/>
</dbReference>
<name>A0A7C0VD85_UNCW3</name>
<dbReference type="Pfam" id="PF00246">
    <property type="entry name" value="Peptidase_M14"/>
    <property type="match status" value="1"/>
</dbReference>
<dbReference type="InterPro" id="IPR002884">
    <property type="entry name" value="P_dom"/>
</dbReference>
<evidence type="ECO:0000313" key="8">
    <source>
        <dbReference type="EMBL" id="HDI83615.1"/>
    </source>
</evidence>
<reference evidence="8" key="1">
    <citation type="journal article" date="2020" name="mSystems">
        <title>Genome- and Community-Level Interaction Insights into Carbon Utilization and Element Cycling Functions of Hydrothermarchaeota in Hydrothermal Sediment.</title>
        <authorList>
            <person name="Zhou Z."/>
            <person name="Liu Y."/>
            <person name="Xu W."/>
            <person name="Pan J."/>
            <person name="Luo Z.H."/>
            <person name="Li M."/>
        </authorList>
    </citation>
    <scope>NUCLEOTIDE SEQUENCE [LARGE SCALE GENOMIC DNA]</scope>
    <source>
        <strain evidence="8">HyVt-102</strain>
    </source>
</reference>
<dbReference type="Gene3D" id="2.60.40.1120">
    <property type="entry name" value="Carboxypeptidase-like, regulatory domain"/>
    <property type="match status" value="2"/>
</dbReference>
<evidence type="ECO:0000256" key="5">
    <source>
        <dbReference type="PROSITE-ProRule" id="PRU01379"/>
    </source>
</evidence>
<dbReference type="GO" id="GO:0004181">
    <property type="term" value="F:metallocarboxypeptidase activity"/>
    <property type="evidence" value="ECO:0007669"/>
    <property type="project" value="InterPro"/>
</dbReference>
<dbReference type="EMBL" id="DQWE01000353">
    <property type="protein sequence ID" value="HDI83615.1"/>
    <property type="molecule type" value="Genomic_DNA"/>
</dbReference>
<dbReference type="SUPFAM" id="SSF53187">
    <property type="entry name" value="Zn-dependent exopeptidases"/>
    <property type="match status" value="1"/>
</dbReference>
<dbReference type="InterPro" id="IPR050753">
    <property type="entry name" value="Peptidase_M14_domain"/>
</dbReference>
<dbReference type="CDD" id="cd18173">
    <property type="entry name" value="M14_CP_bacteria"/>
    <property type="match status" value="1"/>
</dbReference>
<dbReference type="Pfam" id="PF01483">
    <property type="entry name" value="P_proprotein"/>
    <property type="match status" value="1"/>
</dbReference>
<dbReference type="GO" id="GO:0008270">
    <property type="term" value="F:zinc ion binding"/>
    <property type="evidence" value="ECO:0007669"/>
    <property type="project" value="InterPro"/>
</dbReference>
<keyword evidence="3" id="KW-0378">Hydrolase</keyword>
<comment type="similarity">
    <text evidence="1 5">Belongs to the peptidase M14 family.</text>
</comment>
<feature type="domain" description="Peptidase M14" evidence="7">
    <location>
        <begin position="79"/>
        <end position="350"/>
    </location>
</feature>
<keyword evidence="4" id="KW-0325">Glycoprotein</keyword>
<evidence type="ECO:0000259" key="7">
    <source>
        <dbReference type="PROSITE" id="PS52035"/>
    </source>
</evidence>